<evidence type="ECO:0000313" key="2">
    <source>
        <dbReference type="Proteomes" id="UP000094463"/>
    </source>
</evidence>
<keyword evidence="2" id="KW-1185">Reference proteome</keyword>
<dbReference type="InterPro" id="IPR015231">
    <property type="entry name" value="DUF1934"/>
</dbReference>
<dbReference type="Proteomes" id="UP000094463">
    <property type="component" value="Chromosome"/>
</dbReference>
<name>A0A1D7QR98_9BACI</name>
<dbReference type="RefSeq" id="WP_069363695.1">
    <property type="nucleotide sequence ID" value="NZ_CP012502.1"/>
</dbReference>
<sequence length="147" mass="16877">MTKTEERVAIRMVTHISDGDRREKHTMDAVGQLMTGSGLLVLRFEEPSETDDIPTSQHIKCTGTEMTVRRHGQISMNQRFVEGVTTEGVYQTPEIRMPMETTTRHLTHEWDTHEQKGEIQLSYDLVLQGEATGRYDMTIKIEEATRL</sequence>
<dbReference type="Gene3D" id="2.40.128.20">
    <property type="match status" value="1"/>
</dbReference>
<gene>
    <name evidence="1" type="ORF">BBEV_0131</name>
</gene>
<organism evidence="1 2">
    <name type="scientific">Salisediminibacterium beveridgei</name>
    <dbReference type="NCBI Taxonomy" id="632773"/>
    <lineage>
        <taxon>Bacteria</taxon>
        <taxon>Bacillati</taxon>
        <taxon>Bacillota</taxon>
        <taxon>Bacilli</taxon>
        <taxon>Bacillales</taxon>
        <taxon>Bacillaceae</taxon>
        <taxon>Salisediminibacterium</taxon>
    </lineage>
</organism>
<dbReference type="EMBL" id="CP012502">
    <property type="protein sequence ID" value="AOM81526.1"/>
    <property type="molecule type" value="Genomic_DNA"/>
</dbReference>
<dbReference type="Pfam" id="PF09148">
    <property type="entry name" value="DUF1934"/>
    <property type="match status" value="1"/>
</dbReference>
<proteinExistence type="predicted"/>
<accession>A0A1D7QR98</accession>
<protein>
    <recommendedName>
        <fullName evidence="3">DUF1934 domain-containing protein</fullName>
    </recommendedName>
</protein>
<dbReference type="SUPFAM" id="SSF50814">
    <property type="entry name" value="Lipocalins"/>
    <property type="match status" value="1"/>
</dbReference>
<evidence type="ECO:0008006" key="3">
    <source>
        <dbReference type="Google" id="ProtNLM"/>
    </source>
</evidence>
<dbReference type="KEGG" id="bbev:BBEV_0131"/>
<dbReference type="InterPro" id="IPR012674">
    <property type="entry name" value="Calycin"/>
</dbReference>
<dbReference type="AlphaFoldDB" id="A0A1D7QR98"/>
<dbReference type="STRING" id="632773.BBEV_0131"/>
<reference evidence="1 2" key="1">
    <citation type="submission" date="2015-08" db="EMBL/GenBank/DDBJ databases">
        <title>The complete genome sequence of Bacillus beveridgei MLTeJB.</title>
        <authorList>
            <person name="Hanson T.E."/>
            <person name="Mesa C."/>
            <person name="Basesman S.M."/>
            <person name="Oremland R.S."/>
        </authorList>
    </citation>
    <scope>NUCLEOTIDE SEQUENCE [LARGE SCALE GENOMIC DNA]</scope>
    <source>
        <strain evidence="1 2">MLTeJB</strain>
    </source>
</reference>
<evidence type="ECO:0000313" key="1">
    <source>
        <dbReference type="EMBL" id="AOM81526.1"/>
    </source>
</evidence>